<protein>
    <submittedName>
        <fullName evidence="2">Uncharacterized protein</fullName>
    </submittedName>
</protein>
<name>L8GRQ3_ACACF</name>
<evidence type="ECO:0000313" key="2">
    <source>
        <dbReference type="EMBL" id="ELR15323.1"/>
    </source>
</evidence>
<sequence>MLTMSPNTRRRRDKDEVKLTKKRRRISNKLVNLDYMLKKRSLEQRAASADLERSQKRPRPSEVIVEAYTNREQLQASTISSDQCPSPPPQRRRRGSPSPSPLPPSGPTPDTSRRRSTCRPSRSLARPTGACKT</sequence>
<dbReference type="VEuPathDB" id="AmoebaDB:ACA1_221040"/>
<feature type="compositionally biased region" description="Polar residues" evidence="1">
    <location>
        <begin position="70"/>
        <end position="79"/>
    </location>
</feature>
<evidence type="ECO:0000256" key="1">
    <source>
        <dbReference type="SAM" id="MobiDB-lite"/>
    </source>
</evidence>
<organism evidence="2 3">
    <name type="scientific">Acanthamoeba castellanii (strain ATCC 30010 / Neff)</name>
    <dbReference type="NCBI Taxonomy" id="1257118"/>
    <lineage>
        <taxon>Eukaryota</taxon>
        <taxon>Amoebozoa</taxon>
        <taxon>Discosea</taxon>
        <taxon>Longamoebia</taxon>
        <taxon>Centramoebida</taxon>
        <taxon>Acanthamoebidae</taxon>
        <taxon>Acanthamoeba</taxon>
    </lineage>
</organism>
<accession>L8GRQ3</accession>
<dbReference type="EMBL" id="KB008036">
    <property type="protein sequence ID" value="ELR15323.1"/>
    <property type="molecule type" value="Genomic_DNA"/>
</dbReference>
<dbReference type="RefSeq" id="XP_004337336.1">
    <property type="nucleotide sequence ID" value="XM_004337288.1"/>
</dbReference>
<feature type="region of interest" description="Disordered" evidence="1">
    <location>
        <begin position="40"/>
        <end position="133"/>
    </location>
</feature>
<feature type="compositionally biased region" description="Pro residues" evidence="1">
    <location>
        <begin position="98"/>
        <end position="107"/>
    </location>
</feature>
<dbReference type="KEGG" id="acan:ACA1_221040"/>
<proteinExistence type="predicted"/>
<dbReference type="GeneID" id="14915607"/>
<reference evidence="2 3" key="1">
    <citation type="journal article" date="2013" name="Genome Biol.">
        <title>Genome of Acanthamoeba castellanii highlights extensive lateral gene transfer and early evolution of tyrosine kinase signaling.</title>
        <authorList>
            <person name="Clarke M."/>
            <person name="Lohan A.J."/>
            <person name="Liu B."/>
            <person name="Lagkouvardos I."/>
            <person name="Roy S."/>
            <person name="Zafar N."/>
            <person name="Bertelli C."/>
            <person name="Schilde C."/>
            <person name="Kianianmomeni A."/>
            <person name="Burglin T.R."/>
            <person name="Frech C."/>
            <person name="Turcotte B."/>
            <person name="Kopec K.O."/>
            <person name="Synnott J.M."/>
            <person name="Choo C."/>
            <person name="Paponov I."/>
            <person name="Finkler A."/>
            <person name="Soon Heng Tan C."/>
            <person name="Hutchins A.P."/>
            <person name="Weinmeier T."/>
            <person name="Rattei T."/>
            <person name="Chu J.S."/>
            <person name="Gimenez G."/>
            <person name="Irimia M."/>
            <person name="Rigden D.J."/>
            <person name="Fitzpatrick D.A."/>
            <person name="Lorenzo-Morales J."/>
            <person name="Bateman A."/>
            <person name="Chiu C.H."/>
            <person name="Tang P."/>
            <person name="Hegemann P."/>
            <person name="Fromm H."/>
            <person name="Raoult D."/>
            <person name="Greub G."/>
            <person name="Miranda-Saavedra D."/>
            <person name="Chen N."/>
            <person name="Nash P."/>
            <person name="Ginger M.L."/>
            <person name="Horn M."/>
            <person name="Schaap P."/>
            <person name="Caler L."/>
            <person name="Loftus B."/>
        </authorList>
    </citation>
    <scope>NUCLEOTIDE SEQUENCE [LARGE SCALE GENOMIC DNA]</scope>
    <source>
        <strain evidence="2 3">Neff</strain>
    </source>
</reference>
<keyword evidence="3" id="KW-1185">Reference proteome</keyword>
<evidence type="ECO:0000313" key="3">
    <source>
        <dbReference type="Proteomes" id="UP000011083"/>
    </source>
</evidence>
<gene>
    <name evidence="2" type="ORF">ACA1_221040</name>
</gene>
<feature type="region of interest" description="Disordered" evidence="1">
    <location>
        <begin position="1"/>
        <end position="25"/>
    </location>
</feature>
<dbReference type="AlphaFoldDB" id="L8GRQ3"/>
<dbReference type="Proteomes" id="UP000011083">
    <property type="component" value="Unassembled WGS sequence"/>
</dbReference>